<evidence type="ECO:0000256" key="7">
    <source>
        <dbReference type="ARBA" id="ARBA00022777"/>
    </source>
</evidence>
<dbReference type="PIRSF" id="PIRSF005650">
    <property type="entry name" value="Uridylate_kin"/>
    <property type="match status" value="1"/>
</dbReference>
<feature type="binding site" evidence="11">
    <location>
        <position position="168"/>
    </location>
    <ligand>
        <name>ATP</name>
        <dbReference type="ChEBI" id="CHEBI:30616"/>
    </ligand>
</feature>
<evidence type="ECO:0000256" key="11">
    <source>
        <dbReference type="HAMAP-Rule" id="MF_01220"/>
    </source>
</evidence>
<evidence type="ECO:0000256" key="8">
    <source>
        <dbReference type="ARBA" id="ARBA00022840"/>
    </source>
</evidence>
<name>A0A291IRA3_9MOLU</name>
<dbReference type="FunFam" id="3.40.1160.10:FF:000001">
    <property type="entry name" value="Uridylate kinase"/>
    <property type="match status" value="1"/>
</dbReference>
<dbReference type="SUPFAM" id="SSF53633">
    <property type="entry name" value="Carbamate kinase-like"/>
    <property type="match status" value="1"/>
</dbReference>
<feature type="binding site" evidence="11">
    <location>
        <position position="57"/>
    </location>
    <ligand>
        <name>ATP</name>
        <dbReference type="ChEBI" id="CHEBI:30616"/>
    </ligand>
</feature>
<dbReference type="KEGG" id="mlac:CP520_00645"/>
<comment type="similarity">
    <text evidence="3 11">Belongs to the UMP kinase family.</text>
</comment>
<feature type="binding site" evidence="11">
    <location>
        <position position="53"/>
    </location>
    <ligand>
        <name>ATP</name>
        <dbReference type="ChEBI" id="CHEBI:30616"/>
    </ligand>
</feature>
<keyword evidence="6 11" id="KW-0547">Nucleotide-binding</keyword>
<feature type="binding site" evidence="11">
    <location>
        <position position="171"/>
    </location>
    <ligand>
        <name>ATP</name>
        <dbReference type="ChEBI" id="CHEBI:30616"/>
    </ligand>
</feature>
<dbReference type="EC" id="2.7.4.22" evidence="11"/>
<gene>
    <name evidence="11 12" type="primary">pyrH</name>
    <name evidence="12" type="ORF">CP520_00645</name>
</gene>
<dbReference type="GO" id="GO:0033862">
    <property type="term" value="F:UMP kinase activity"/>
    <property type="evidence" value="ECO:0007669"/>
    <property type="project" value="UniProtKB-EC"/>
</dbReference>
<feature type="binding site" evidence="11">
    <location>
        <position position="72"/>
    </location>
    <ligand>
        <name>UMP</name>
        <dbReference type="ChEBI" id="CHEBI:57865"/>
    </ligand>
</feature>
<comment type="subunit">
    <text evidence="11">Homohexamer.</text>
</comment>
<dbReference type="PANTHER" id="PTHR42833">
    <property type="entry name" value="URIDYLATE KINASE"/>
    <property type="match status" value="1"/>
</dbReference>
<dbReference type="UniPathway" id="UPA00159">
    <property type="reaction ID" value="UER00275"/>
</dbReference>
<comment type="function">
    <text evidence="11">Catalyzes the reversible phosphorylation of UMP to UDP.</text>
</comment>
<sequence>MDLKYKRVLLKLSGEALKGENEIYDKEKLDEIVDQLITLANNNLQLGIVIGGGNIWRGKLASDLGIPQLNGDYMGMMATLMNVLALQARLNEKGYNKVIVYSALDVRTISSAYNFIEARQKLEEGYIVLFATGTGYGYFTTDTTATIRGIEIDADAILMAKNGVKGVYDSDPKVNPNAKFFEKLTYNDIVEKDLQVMDQTAAILAKNGNMKIEVFDMSGKDNLVKMAEGKLPSTTISK</sequence>
<feature type="binding site" evidence="11">
    <location>
        <begin position="11"/>
        <end position="14"/>
    </location>
    <ligand>
        <name>ATP</name>
        <dbReference type="ChEBI" id="CHEBI:30616"/>
    </ligand>
</feature>
<dbReference type="GO" id="GO:0005524">
    <property type="term" value="F:ATP binding"/>
    <property type="evidence" value="ECO:0007669"/>
    <property type="project" value="UniProtKB-KW"/>
</dbReference>
<protein>
    <recommendedName>
        <fullName evidence="11">Uridylate kinase</fullName>
        <shortName evidence="11">UK</shortName>
        <ecNumber evidence="11">2.7.4.22</ecNumber>
    </recommendedName>
    <alternativeName>
        <fullName evidence="11">Uridine monophosphate kinase</fullName>
        <shortName evidence="11">UMP kinase</shortName>
        <shortName evidence="11">UMPK</shortName>
    </alternativeName>
</protein>
<accession>A0A291IRA3</accession>
<dbReference type="GO" id="GO:0044210">
    <property type="term" value="P:'de novo' CTP biosynthetic process"/>
    <property type="evidence" value="ECO:0007669"/>
    <property type="project" value="UniProtKB-UniRule"/>
</dbReference>
<dbReference type="GO" id="GO:0006225">
    <property type="term" value="P:UDP biosynthetic process"/>
    <property type="evidence" value="ECO:0007669"/>
    <property type="project" value="TreeGrafter"/>
</dbReference>
<dbReference type="PANTHER" id="PTHR42833:SF4">
    <property type="entry name" value="URIDYLATE KINASE PUMPKIN, CHLOROPLASTIC"/>
    <property type="match status" value="1"/>
</dbReference>
<keyword evidence="13" id="KW-1185">Reference proteome</keyword>
<evidence type="ECO:0000256" key="10">
    <source>
        <dbReference type="ARBA" id="ARBA00047767"/>
    </source>
</evidence>
<comment type="activity regulation">
    <text evidence="11">Inhibited by UTP.</text>
</comment>
<organism evidence="12 13">
    <name type="scientific">Mesoplasma lactucae ATCC 49193</name>
    <dbReference type="NCBI Taxonomy" id="81460"/>
    <lineage>
        <taxon>Bacteria</taxon>
        <taxon>Bacillati</taxon>
        <taxon>Mycoplasmatota</taxon>
        <taxon>Mollicutes</taxon>
        <taxon>Entomoplasmatales</taxon>
        <taxon>Entomoplasmataceae</taxon>
        <taxon>Mesoplasma</taxon>
    </lineage>
</organism>
<dbReference type="Pfam" id="PF00696">
    <property type="entry name" value="AA_kinase"/>
    <property type="match status" value="1"/>
</dbReference>
<dbReference type="OrthoDB" id="9807458at2"/>
<evidence type="ECO:0000256" key="9">
    <source>
        <dbReference type="ARBA" id="ARBA00022975"/>
    </source>
</evidence>
<evidence type="ECO:0000256" key="4">
    <source>
        <dbReference type="ARBA" id="ARBA00022490"/>
    </source>
</evidence>
<comment type="pathway">
    <text evidence="2 11">Pyrimidine metabolism; CTP biosynthesis via de novo pathway; UDP from UMP (UMPK route): step 1/1.</text>
</comment>
<dbReference type="EMBL" id="CP023668">
    <property type="protein sequence ID" value="ATG97268.1"/>
    <property type="molecule type" value="Genomic_DNA"/>
</dbReference>
<dbReference type="Gene3D" id="3.40.1160.10">
    <property type="entry name" value="Acetylglutamate kinase-like"/>
    <property type="match status" value="1"/>
</dbReference>
<comment type="subcellular location">
    <subcellularLocation>
        <location evidence="1 11">Cytoplasm</location>
    </subcellularLocation>
</comment>
<dbReference type="InterPro" id="IPR011817">
    <property type="entry name" value="Uridylate_kinase"/>
</dbReference>
<dbReference type="Proteomes" id="UP000232227">
    <property type="component" value="Chromosome"/>
</dbReference>
<evidence type="ECO:0000256" key="5">
    <source>
        <dbReference type="ARBA" id="ARBA00022679"/>
    </source>
</evidence>
<evidence type="ECO:0000256" key="2">
    <source>
        <dbReference type="ARBA" id="ARBA00004791"/>
    </source>
</evidence>
<comment type="caution">
    <text evidence="11">Lacks conserved residue(s) required for the propagation of feature annotation.</text>
</comment>
<proteinExistence type="inferred from homology"/>
<evidence type="ECO:0000256" key="1">
    <source>
        <dbReference type="ARBA" id="ARBA00004496"/>
    </source>
</evidence>
<reference evidence="12 13" key="1">
    <citation type="submission" date="2017-09" db="EMBL/GenBank/DDBJ databases">
        <title>SPAdes assembly of the Mesoplasma lactucae genome.</title>
        <authorList>
            <person name="Knight T.F."/>
            <person name="Rubinstein R."/>
            <person name="Citino T."/>
        </authorList>
    </citation>
    <scope>NUCLEOTIDE SEQUENCE [LARGE SCALE GENOMIC DNA]</scope>
    <source>
        <strain evidence="12 13">831-C4</strain>
    </source>
</reference>
<dbReference type="CDD" id="cd04254">
    <property type="entry name" value="AAK_UMPK-PyrH-Ec"/>
    <property type="match status" value="1"/>
</dbReference>
<evidence type="ECO:0000256" key="6">
    <source>
        <dbReference type="ARBA" id="ARBA00022741"/>
    </source>
</evidence>
<keyword evidence="5 11" id="KW-0808">Transferase</keyword>
<keyword evidence="8 11" id="KW-0067">ATP-binding</keyword>
<dbReference type="NCBIfam" id="TIGR02075">
    <property type="entry name" value="pyrH_bact"/>
    <property type="match status" value="1"/>
</dbReference>
<evidence type="ECO:0000313" key="12">
    <source>
        <dbReference type="EMBL" id="ATG97268.1"/>
    </source>
</evidence>
<feature type="binding site" evidence="11">
    <location>
        <position position="162"/>
    </location>
    <ligand>
        <name>ATP</name>
        <dbReference type="ChEBI" id="CHEBI:30616"/>
    </ligand>
</feature>
<dbReference type="AlphaFoldDB" id="A0A291IRA3"/>
<dbReference type="InterPro" id="IPR001048">
    <property type="entry name" value="Asp/Glu/Uridylate_kinase"/>
</dbReference>
<feature type="binding site" evidence="11">
    <location>
        <begin position="134"/>
        <end position="141"/>
    </location>
    <ligand>
        <name>UMP</name>
        <dbReference type="ChEBI" id="CHEBI:57865"/>
    </ligand>
</feature>
<dbReference type="GO" id="GO:0005737">
    <property type="term" value="C:cytoplasm"/>
    <property type="evidence" value="ECO:0007669"/>
    <property type="project" value="UniProtKB-SubCell"/>
</dbReference>
<dbReference type="HAMAP" id="MF_01220_B">
    <property type="entry name" value="PyrH_B"/>
    <property type="match status" value="1"/>
</dbReference>
<dbReference type="RefSeq" id="WP_096862556.1">
    <property type="nucleotide sequence ID" value="NZ_CP023668.1"/>
</dbReference>
<dbReference type="InterPro" id="IPR036393">
    <property type="entry name" value="AceGlu_kinase-like_sf"/>
</dbReference>
<feature type="binding site" evidence="11">
    <location>
        <position position="52"/>
    </location>
    <ligand>
        <name>UMP</name>
        <dbReference type="ChEBI" id="CHEBI:57865"/>
    </ligand>
</feature>
<keyword evidence="4 11" id="KW-0963">Cytoplasm</keyword>
<evidence type="ECO:0000256" key="3">
    <source>
        <dbReference type="ARBA" id="ARBA00007614"/>
    </source>
</evidence>
<comment type="catalytic activity">
    <reaction evidence="10 11">
        <text>UMP + ATP = UDP + ADP</text>
        <dbReference type="Rhea" id="RHEA:24400"/>
        <dbReference type="ChEBI" id="CHEBI:30616"/>
        <dbReference type="ChEBI" id="CHEBI:57865"/>
        <dbReference type="ChEBI" id="CHEBI:58223"/>
        <dbReference type="ChEBI" id="CHEBI:456216"/>
        <dbReference type="EC" id="2.7.4.22"/>
    </reaction>
</comment>
<dbReference type="InterPro" id="IPR015963">
    <property type="entry name" value="Uridylate_kinase_bac"/>
</dbReference>
<keyword evidence="7 11" id="KW-0418">Kinase</keyword>
<evidence type="ECO:0000313" key="13">
    <source>
        <dbReference type="Proteomes" id="UP000232227"/>
    </source>
</evidence>
<keyword evidence="9 11" id="KW-0665">Pyrimidine biosynthesis</keyword>